<reference evidence="3 4" key="1">
    <citation type="submission" date="2020-07" db="EMBL/GenBank/DDBJ databases">
        <title>Sequencing the genomes of 1000 actinobacteria strains.</title>
        <authorList>
            <person name="Klenk H.-P."/>
        </authorList>
    </citation>
    <scope>NUCLEOTIDE SEQUENCE [LARGE SCALE GENOMIC DNA]</scope>
    <source>
        <strain evidence="3 4">DSM 19970</strain>
    </source>
</reference>
<dbReference type="NCBIfam" id="TIGR01552">
    <property type="entry name" value="phd_fam"/>
    <property type="match status" value="1"/>
</dbReference>
<evidence type="ECO:0000256" key="2">
    <source>
        <dbReference type="RuleBase" id="RU362080"/>
    </source>
</evidence>
<evidence type="ECO:0000256" key="1">
    <source>
        <dbReference type="ARBA" id="ARBA00009981"/>
    </source>
</evidence>
<sequence>MSTIGRRISSREFRAEFSDVVGHVAYGGERVALTRNGKVAAVLISKQDLETLERLEMAADVEAYRAAKAADDGGRVQLEELDRELG</sequence>
<dbReference type="InterPro" id="IPR006442">
    <property type="entry name" value="Antitoxin_Phd/YefM"/>
</dbReference>
<keyword evidence="4" id="KW-1185">Reference proteome</keyword>
<dbReference type="EMBL" id="JACBZO010000001">
    <property type="protein sequence ID" value="NYI42086.1"/>
    <property type="molecule type" value="Genomic_DNA"/>
</dbReference>
<comment type="similarity">
    <text evidence="1 2">Belongs to the phD/YefM antitoxin family.</text>
</comment>
<evidence type="ECO:0000313" key="4">
    <source>
        <dbReference type="Proteomes" id="UP000547973"/>
    </source>
</evidence>
<comment type="function">
    <text evidence="2">Antitoxin component of a type II toxin-antitoxin (TA) system.</text>
</comment>
<accession>A0A7Y9ZET9</accession>
<evidence type="ECO:0000313" key="3">
    <source>
        <dbReference type="EMBL" id="NYI42086.1"/>
    </source>
</evidence>
<proteinExistence type="inferred from homology"/>
<dbReference type="OrthoDB" id="3730588at2"/>
<comment type="caution">
    <text evidence="3">The sequence shown here is derived from an EMBL/GenBank/DDBJ whole genome shotgun (WGS) entry which is preliminary data.</text>
</comment>
<gene>
    <name evidence="3" type="ORF">BKA03_002205</name>
</gene>
<dbReference type="AlphaFoldDB" id="A0A7Y9ZET9"/>
<dbReference type="Proteomes" id="UP000547973">
    <property type="component" value="Unassembled WGS sequence"/>
</dbReference>
<protein>
    <recommendedName>
        <fullName evidence="2">Antitoxin</fullName>
    </recommendedName>
</protein>
<dbReference type="Gene3D" id="3.40.1620.10">
    <property type="entry name" value="YefM-like domain"/>
    <property type="match status" value="1"/>
</dbReference>
<name>A0A7Y9ZET9_9MICO</name>
<dbReference type="InterPro" id="IPR036165">
    <property type="entry name" value="YefM-like_sf"/>
</dbReference>
<dbReference type="SUPFAM" id="SSF143120">
    <property type="entry name" value="YefM-like"/>
    <property type="match status" value="1"/>
</dbReference>
<organism evidence="3 4">
    <name type="scientific">Demequina lutea</name>
    <dbReference type="NCBI Taxonomy" id="431489"/>
    <lineage>
        <taxon>Bacteria</taxon>
        <taxon>Bacillati</taxon>
        <taxon>Actinomycetota</taxon>
        <taxon>Actinomycetes</taxon>
        <taxon>Micrococcales</taxon>
        <taxon>Demequinaceae</taxon>
        <taxon>Demequina</taxon>
    </lineage>
</organism>
<dbReference type="RefSeq" id="WP_062073977.1">
    <property type="nucleotide sequence ID" value="NZ_BBRC01000002.1"/>
</dbReference>
<dbReference type="Pfam" id="PF02604">
    <property type="entry name" value="PhdYeFM_antitox"/>
    <property type="match status" value="1"/>
</dbReference>